<dbReference type="EMBL" id="JARYMX010000004">
    <property type="protein sequence ID" value="KAJ9553442.1"/>
    <property type="molecule type" value="Genomic_DNA"/>
</dbReference>
<keyword evidence="1" id="KW-0378">Hydrolase</keyword>
<dbReference type="GO" id="GO:0080030">
    <property type="term" value="F:methyl indole-3-acetate esterase activity"/>
    <property type="evidence" value="ECO:0007669"/>
    <property type="project" value="TreeGrafter"/>
</dbReference>
<dbReference type="InterPro" id="IPR045889">
    <property type="entry name" value="MES/HNL"/>
</dbReference>
<reference evidence="3" key="1">
    <citation type="submission" date="2023-03" db="EMBL/GenBank/DDBJ databases">
        <title>Chromosome-scale reference genome and RAD-based genetic map of yellow starthistle (Centaurea solstitialis) reveal putative structural variation and QTLs associated with invader traits.</title>
        <authorList>
            <person name="Reatini B."/>
            <person name="Cang F.A."/>
            <person name="Jiang Q."/>
            <person name="Mckibben M.T.W."/>
            <person name="Barker M.S."/>
            <person name="Rieseberg L.H."/>
            <person name="Dlugosch K.M."/>
        </authorList>
    </citation>
    <scope>NUCLEOTIDE SEQUENCE</scope>
    <source>
        <strain evidence="3">CAN-66</strain>
        <tissue evidence="3">Leaf</tissue>
    </source>
</reference>
<dbReference type="GO" id="GO:0009696">
    <property type="term" value="P:salicylic acid metabolic process"/>
    <property type="evidence" value="ECO:0007669"/>
    <property type="project" value="TreeGrafter"/>
</dbReference>
<dbReference type="FunFam" id="3.40.50.1820:FF:000025">
    <property type="entry name" value="putative methylesterase 11, chloroplastic"/>
    <property type="match status" value="1"/>
</dbReference>
<name>A0AA38WAR0_9ASTR</name>
<dbReference type="Proteomes" id="UP001172457">
    <property type="component" value="Chromosome 4"/>
</dbReference>
<dbReference type="GO" id="GO:0080032">
    <property type="term" value="F:methyl jasmonate esterase activity"/>
    <property type="evidence" value="ECO:0007669"/>
    <property type="project" value="TreeGrafter"/>
</dbReference>
<accession>A0AA38WAR0</accession>
<dbReference type="SUPFAM" id="SSF53474">
    <property type="entry name" value="alpha/beta-Hydrolases"/>
    <property type="match status" value="1"/>
</dbReference>
<dbReference type="InterPro" id="IPR029058">
    <property type="entry name" value="AB_hydrolase_fold"/>
</dbReference>
<dbReference type="PANTHER" id="PTHR10992">
    <property type="entry name" value="METHYLESTERASE FAMILY MEMBER"/>
    <property type="match status" value="1"/>
</dbReference>
<dbReference type="GO" id="GO:0009694">
    <property type="term" value="P:jasmonic acid metabolic process"/>
    <property type="evidence" value="ECO:0007669"/>
    <property type="project" value="TreeGrafter"/>
</dbReference>
<gene>
    <name evidence="3" type="ORF">OSB04_017487</name>
</gene>
<dbReference type="Gene3D" id="3.40.50.1820">
    <property type="entry name" value="alpha/beta hydrolase"/>
    <property type="match status" value="1"/>
</dbReference>
<dbReference type="InterPro" id="IPR000073">
    <property type="entry name" value="AB_hydrolase_1"/>
</dbReference>
<dbReference type="Pfam" id="PF00561">
    <property type="entry name" value="Abhydrolase_1"/>
    <property type="match status" value="1"/>
</dbReference>
<proteinExistence type="predicted"/>
<dbReference type="GO" id="GO:0080031">
    <property type="term" value="F:methyl salicylate esterase activity"/>
    <property type="evidence" value="ECO:0007669"/>
    <property type="project" value="TreeGrafter"/>
</dbReference>
<organism evidence="3 4">
    <name type="scientific">Centaurea solstitialis</name>
    <name type="common">yellow star-thistle</name>
    <dbReference type="NCBI Taxonomy" id="347529"/>
    <lineage>
        <taxon>Eukaryota</taxon>
        <taxon>Viridiplantae</taxon>
        <taxon>Streptophyta</taxon>
        <taxon>Embryophyta</taxon>
        <taxon>Tracheophyta</taxon>
        <taxon>Spermatophyta</taxon>
        <taxon>Magnoliopsida</taxon>
        <taxon>eudicotyledons</taxon>
        <taxon>Gunneridae</taxon>
        <taxon>Pentapetalae</taxon>
        <taxon>asterids</taxon>
        <taxon>campanulids</taxon>
        <taxon>Asterales</taxon>
        <taxon>Asteraceae</taxon>
        <taxon>Carduoideae</taxon>
        <taxon>Cardueae</taxon>
        <taxon>Centaureinae</taxon>
        <taxon>Centaurea</taxon>
    </lineage>
</organism>
<evidence type="ECO:0000313" key="4">
    <source>
        <dbReference type="Proteomes" id="UP001172457"/>
    </source>
</evidence>
<sequence length="270" mass="29865">MMGERETPPLKKAPHFVLIHGLSGGSWCWYKLKSMMYNSGYMVTCIDLKGAGIDPSDPNTILSFDHYNKPLLDFFSSLPPHHDHKVILVGHSAGGLSLTQASHKFPDKISVAVYVAATMLRNGFLTEQDVKDGVPDLSEYGDAYDLEFGLGSTQPPTAATVKKELQRKVIYHMSPPEDYTLASMLLRPGPVYAIQSAQFPEGNEGVEKVPRVYIKTMYDRVIKPEQQDNMITKWPPSQVYTLESDHSPNFSSPFALFGLLVKIAASIGGT</sequence>
<evidence type="ECO:0000256" key="1">
    <source>
        <dbReference type="ARBA" id="ARBA00022801"/>
    </source>
</evidence>
<feature type="domain" description="AB hydrolase-1" evidence="2">
    <location>
        <begin position="14"/>
        <end position="240"/>
    </location>
</feature>
<evidence type="ECO:0000313" key="3">
    <source>
        <dbReference type="EMBL" id="KAJ9553442.1"/>
    </source>
</evidence>
<dbReference type="PANTHER" id="PTHR10992:SF1032">
    <property type="entry name" value="METHYLESTERASE 17"/>
    <property type="match status" value="1"/>
</dbReference>
<comment type="caution">
    <text evidence="3">The sequence shown here is derived from an EMBL/GenBank/DDBJ whole genome shotgun (WGS) entry which is preliminary data.</text>
</comment>
<keyword evidence="4" id="KW-1185">Reference proteome</keyword>
<protein>
    <recommendedName>
        <fullName evidence="2">AB hydrolase-1 domain-containing protein</fullName>
    </recommendedName>
</protein>
<evidence type="ECO:0000259" key="2">
    <source>
        <dbReference type="Pfam" id="PF00561"/>
    </source>
</evidence>
<dbReference type="AlphaFoldDB" id="A0AA38WAR0"/>